<dbReference type="SUPFAM" id="SSF51569">
    <property type="entry name" value="Aldolase"/>
    <property type="match status" value="1"/>
</dbReference>
<dbReference type="Pfam" id="PF00701">
    <property type="entry name" value="DHDPS"/>
    <property type="match status" value="1"/>
</dbReference>
<dbReference type="PIRSF" id="PIRSF001365">
    <property type="entry name" value="DHDPS"/>
    <property type="match status" value="1"/>
</dbReference>
<dbReference type="PRINTS" id="PR00146">
    <property type="entry name" value="DHPICSNTHASE"/>
</dbReference>
<dbReference type="PANTHER" id="PTHR12128">
    <property type="entry name" value="DIHYDRODIPICOLINATE SYNTHASE"/>
    <property type="match status" value="1"/>
</dbReference>
<reference evidence="4 5" key="1">
    <citation type="submission" date="2023-07" db="EMBL/GenBank/DDBJ databases">
        <title>Comparative genomics of wheat-associated soil bacteria to identify genetic determinants of phenazine resistance.</title>
        <authorList>
            <person name="Mouncey N."/>
        </authorList>
    </citation>
    <scope>NUCLEOTIDE SEQUENCE [LARGE SCALE GENOMIC DNA]</scope>
    <source>
        <strain evidence="4 5">W4I11</strain>
    </source>
</reference>
<dbReference type="Gene3D" id="3.20.20.70">
    <property type="entry name" value="Aldolase class I"/>
    <property type="match status" value="1"/>
</dbReference>
<comment type="caution">
    <text evidence="4">The sequence shown here is derived from an EMBL/GenBank/DDBJ whole genome shotgun (WGS) entry which is preliminary data.</text>
</comment>
<dbReference type="GO" id="GO:0008840">
    <property type="term" value="F:4-hydroxy-tetrahydrodipicolinate synthase activity"/>
    <property type="evidence" value="ECO:0007669"/>
    <property type="project" value="UniProtKB-EC"/>
</dbReference>
<name>A0ABU0SF21_9HYPH</name>
<dbReference type="EMBL" id="JAUSZT010000003">
    <property type="protein sequence ID" value="MDQ0999369.1"/>
    <property type="molecule type" value="Genomic_DNA"/>
</dbReference>
<evidence type="ECO:0000256" key="3">
    <source>
        <dbReference type="PIRNR" id="PIRNR001365"/>
    </source>
</evidence>
<dbReference type="EC" id="4.3.3.7" evidence="4"/>
<dbReference type="PANTHER" id="PTHR12128:SF66">
    <property type="entry name" value="4-HYDROXY-2-OXOGLUTARATE ALDOLASE, MITOCHONDRIAL"/>
    <property type="match status" value="1"/>
</dbReference>
<evidence type="ECO:0000256" key="1">
    <source>
        <dbReference type="ARBA" id="ARBA00007592"/>
    </source>
</evidence>
<gene>
    <name evidence="4" type="ORF">QFZ34_004551</name>
</gene>
<dbReference type="InterPro" id="IPR002220">
    <property type="entry name" value="DapA-like"/>
</dbReference>
<keyword evidence="2 3" id="KW-0456">Lyase</keyword>
<dbReference type="InterPro" id="IPR013785">
    <property type="entry name" value="Aldolase_TIM"/>
</dbReference>
<dbReference type="CDD" id="cd00408">
    <property type="entry name" value="DHDPS-like"/>
    <property type="match status" value="1"/>
</dbReference>
<proteinExistence type="inferred from homology"/>
<protein>
    <submittedName>
        <fullName evidence="4">4-hydroxy-tetrahydrodipicolinate synthase</fullName>
        <ecNumber evidence="4">4.3.3.7</ecNumber>
    </submittedName>
</protein>
<comment type="similarity">
    <text evidence="1 3">Belongs to the DapA family.</text>
</comment>
<evidence type="ECO:0000313" key="4">
    <source>
        <dbReference type="EMBL" id="MDQ0999369.1"/>
    </source>
</evidence>
<evidence type="ECO:0000313" key="5">
    <source>
        <dbReference type="Proteomes" id="UP001237780"/>
    </source>
</evidence>
<dbReference type="Proteomes" id="UP001237780">
    <property type="component" value="Unassembled WGS sequence"/>
</dbReference>
<dbReference type="RefSeq" id="WP_307285564.1">
    <property type="nucleotide sequence ID" value="NZ_JAUSZT010000003.1"/>
</dbReference>
<evidence type="ECO:0000256" key="2">
    <source>
        <dbReference type="ARBA" id="ARBA00023239"/>
    </source>
</evidence>
<accession>A0ABU0SF21</accession>
<keyword evidence="5" id="KW-1185">Reference proteome</keyword>
<sequence>MNSSIFHGLSAFPITPCDPYGRVDEGDLSKIISNLADARVDSIGLLGSTGTYMYLDPAERQRAVEIAVKAGNSTVPIVVGVGAMRTDEAEQFAKHAEQAGASGLLLAPVSYTPLNDEEVFQHYTAVAGATRLPLCIYNNPTTTHFTFGVPLIERLSKIDNIVALKNPAAPASEMPSIIQPLSNALPSGFAIGFSGDWNAANALMAGGHAWYSVAGGLLPVPCLALTRAAQAGKDDEVQRLDQLLQPLWDLFKELSSIRVMYAIANIMGLTHSNPPRPILQIEKSEYNRIAQALEGLSF</sequence>
<dbReference type="SMART" id="SM01130">
    <property type="entry name" value="DHDPS"/>
    <property type="match status" value="1"/>
</dbReference>
<organism evidence="4 5">
    <name type="scientific">Phyllobacterium ifriqiyense</name>
    <dbReference type="NCBI Taxonomy" id="314238"/>
    <lineage>
        <taxon>Bacteria</taxon>
        <taxon>Pseudomonadati</taxon>
        <taxon>Pseudomonadota</taxon>
        <taxon>Alphaproteobacteria</taxon>
        <taxon>Hyphomicrobiales</taxon>
        <taxon>Phyllobacteriaceae</taxon>
        <taxon>Phyllobacterium</taxon>
    </lineage>
</organism>